<evidence type="ECO:0000256" key="3">
    <source>
        <dbReference type="ARBA" id="ARBA00022729"/>
    </source>
</evidence>
<dbReference type="InterPro" id="IPR051503">
    <property type="entry name" value="ComplSys_Reg/VirEntry_Med"/>
</dbReference>
<comment type="caution">
    <text evidence="5">Lacks conserved residue(s) required for the propagation of feature annotation.</text>
</comment>
<feature type="domain" description="Chitin-binding type-2" evidence="8">
    <location>
        <begin position="1297"/>
        <end position="1359"/>
    </location>
</feature>
<keyword evidence="2 5" id="KW-0768">Sushi</keyword>
<dbReference type="InterPro" id="IPR036465">
    <property type="entry name" value="vWFA_dom_sf"/>
</dbReference>
<comment type="subcellular location">
    <subcellularLocation>
        <location evidence="1">Virion</location>
    </subcellularLocation>
</comment>
<organism evidence="9 10">
    <name type="scientific">Pinctada imbricata</name>
    <name type="common">Atlantic pearl-oyster</name>
    <name type="synonym">Pinctada martensii</name>
    <dbReference type="NCBI Taxonomy" id="66713"/>
    <lineage>
        <taxon>Eukaryota</taxon>
        <taxon>Metazoa</taxon>
        <taxon>Spiralia</taxon>
        <taxon>Lophotrochozoa</taxon>
        <taxon>Mollusca</taxon>
        <taxon>Bivalvia</taxon>
        <taxon>Autobranchia</taxon>
        <taxon>Pteriomorphia</taxon>
        <taxon>Pterioida</taxon>
        <taxon>Pterioidea</taxon>
        <taxon>Pteriidae</taxon>
        <taxon>Pinctada</taxon>
    </lineage>
</organism>
<keyword evidence="3" id="KW-0732">Signal</keyword>
<dbReference type="InterPro" id="IPR002035">
    <property type="entry name" value="VWF_A"/>
</dbReference>
<evidence type="ECO:0000256" key="2">
    <source>
        <dbReference type="ARBA" id="ARBA00022659"/>
    </source>
</evidence>
<dbReference type="InterPro" id="IPR002557">
    <property type="entry name" value="Chitin-bd_dom"/>
</dbReference>
<dbReference type="SUPFAM" id="SSF57535">
    <property type="entry name" value="Complement control module/SCR domain"/>
    <property type="match status" value="16"/>
</dbReference>
<dbReference type="PANTHER" id="PTHR45785">
    <property type="entry name" value="COMPLEMENT FACTOR H-RELATED"/>
    <property type="match status" value="1"/>
</dbReference>
<feature type="domain" description="Sushi" evidence="7">
    <location>
        <begin position="1067"/>
        <end position="1124"/>
    </location>
</feature>
<dbReference type="SMART" id="SM00032">
    <property type="entry name" value="CCP"/>
    <property type="match status" value="16"/>
</dbReference>
<dbReference type="Gene3D" id="2.170.140.10">
    <property type="entry name" value="Chitin binding domain"/>
    <property type="match status" value="1"/>
</dbReference>
<keyword evidence="10" id="KW-1185">Reference proteome</keyword>
<dbReference type="PROSITE" id="PS50923">
    <property type="entry name" value="SUSHI"/>
    <property type="match status" value="8"/>
</dbReference>
<dbReference type="Proteomes" id="UP001186944">
    <property type="component" value="Unassembled WGS sequence"/>
</dbReference>
<dbReference type="CDD" id="cd01450">
    <property type="entry name" value="vWFA_subfamily_ECM"/>
    <property type="match status" value="2"/>
</dbReference>
<dbReference type="SMART" id="SM00494">
    <property type="entry name" value="ChtBD2"/>
    <property type="match status" value="2"/>
</dbReference>
<feature type="domain" description="Sushi" evidence="7">
    <location>
        <begin position="727"/>
        <end position="784"/>
    </location>
</feature>
<feature type="non-terminal residue" evidence="9">
    <location>
        <position position="1"/>
    </location>
</feature>
<evidence type="ECO:0000313" key="9">
    <source>
        <dbReference type="EMBL" id="KAK3102854.1"/>
    </source>
</evidence>
<evidence type="ECO:0000259" key="7">
    <source>
        <dbReference type="PROSITE" id="PS50923"/>
    </source>
</evidence>
<dbReference type="PROSITE" id="PS50940">
    <property type="entry name" value="CHIT_BIND_II"/>
    <property type="match status" value="1"/>
</dbReference>
<feature type="domain" description="Sushi" evidence="7">
    <location>
        <begin position="501"/>
        <end position="558"/>
    </location>
</feature>
<feature type="disulfide bond" evidence="5">
    <location>
        <begin position="643"/>
        <end position="670"/>
    </location>
</feature>
<dbReference type="Gene3D" id="3.40.50.410">
    <property type="entry name" value="von Willebrand factor, type A domain"/>
    <property type="match status" value="2"/>
</dbReference>
<evidence type="ECO:0000256" key="4">
    <source>
        <dbReference type="ARBA" id="ARBA00023157"/>
    </source>
</evidence>
<protein>
    <submittedName>
        <fullName evidence="9">Uncharacterized protein</fullName>
    </submittedName>
</protein>
<dbReference type="InterPro" id="IPR036508">
    <property type="entry name" value="Chitin-bd_dom_sf"/>
</dbReference>
<dbReference type="SMART" id="SM00327">
    <property type="entry name" value="VWA"/>
    <property type="match status" value="2"/>
</dbReference>
<dbReference type="PRINTS" id="PR00453">
    <property type="entry name" value="VWFADOMAIN"/>
</dbReference>
<accession>A0AA89C6J6</accession>
<name>A0AA89C6J6_PINIB</name>
<feature type="disulfide bond" evidence="5">
    <location>
        <begin position="415"/>
        <end position="442"/>
    </location>
</feature>
<dbReference type="GO" id="GO:0008061">
    <property type="term" value="F:chitin binding"/>
    <property type="evidence" value="ECO:0007669"/>
    <property type="project" value="InterPro"/>
</dbReference>
<dbReference type="GO" id="GO:0005576">
    <property type="term" value="C:extracellular region"/>
    <property type="evidence" value="ECO:0007669"/>
    <property type="project" value="InterPro"/>
</dbReference>
<dbReference type="SUPFAM" id="SSF53300">
    <property type="entry name" value="vWA-like"/>
    <property type="match status" value="2"/>
</dbReference>
<feature type="disulfide bond" evidence="5">
    <location>
        <begin position="1095"/>
        <end position="1122"/>
    </location>
</feature>
<feature type="domain" description="Sushi" evidence="7">
    <location>
        <begin position="615"/>
        <end position="672"/>
    </location>
</feature>
<feature type="domain" description="Sushi" evidence="7">
    <location>
        <begin position="841"/>
        <end position="900"/>
    </location>
</feature>
<feature type="disulfide bond" evidence="5">
    <location>
        <begin position="981"/>
        <end position="1008"/>
    </location>
</feature>
<dbReference type="EMBL" id="VSWD01000005">
    <property type="protein sequence ID" value="KAK3102854.1"/>
    <property type="molecule type" value="Genomic_DNA"/>
</dbReference>
<dbReference type="SUPFAM" id="SSF57625">
    <property type="entry name" value="Invertebrate chitin-binding proteins"/>
    <property type="match status" value="1"/>
</dbReference>
<feature type="domain" description="Sushi" evidence="7">
    <location>
        <begin position="387"/>
        <end position="444"/>
    </location>
</feature>
<dbReference type="Pfam" id="PF00092">
    <property type="entry name" value="VWA"/>
    <property type="match status" value="2"/>
</dbReference>
<reference evidence="9" key="1">
    <citation type="submission" date="2019-08" db="EMBL/GenBank/DDBJ databases">
        <title>The improved chromosome-level genome for the pearl oyster Pinctada fucata martensii using PacBio sequencing and Hi-C.</title>
        <authorList>
            <person name="Zheng Z."/>
        </authorList>
    </citation>
    <scope>NUCLEOTIDE SEQUENCE</scope>
    <source>
        <strain evidence="9">ZZ-2019</strain>
        <tissue evidence="9">Adductor muscle</tissue>
    </source>
</reference>
<dbReference type="Pfam" id="PF00084">
    <property type="entry name" value="Sushi"/>
    <property type="match status" value="16"/>
</dbReference>
<feature type="domain" description="Sushi" evidence="7">
    <location>
        <begin position="1181"/>
        <end position="1238"/>
    </location>
</feature>
<keyword evidence="4 5" id="KW-1015">Disulfide bond</keyword>
<evidence type="ECO:0000259" key="8">
    <source>
        <dbReference type="PROSITE" id="PS50940"/>
    </source>
</evidence>
<proteinExistence type="predicted"/>
<evidence type="ECO:0000259" key="6">
    <source>
        <dbReference type="PROSITE" id="PS50234"/>
    </source>
</evidence>
<evidence type="ECO:0000313" key="10">
    <source>
        <dbReference type="Proteomes" id="UP001186944"/>
    </source>
</evidence>
<gene>
    <name evidence="9" type="ORF">FSP39_014448</name>
</gene>
<sequence length="1600" mass="175723">LGCRSLIDFCIVVDGSDSISRDDFSTLRKAISSLIDRLNIDKDEGRMGIVVYSSKIARKVPLTSDKWTLQKEAEKLPHPRDGTNTALGIETMKELFQASPRPGVPKVGIVVTDGISKNTTETVIQANLTKDLGINMFSVGVSQLIDMPELIGIASSERQVLTVDSFDALARNIEELVLLVCPTTPVPTTTMKPAPTPPPTQAPISVKCKSLIDFVMVFDGSDSISAPDFQLLRESVEKLVDQLNIGVGEGRMGIIVYSRLVNMTVNLTHNKLKLKEDARIMPHPRSGTNTALGIAAMLKMFKSSNRDVPKVGIVVTDGISLDPEETAKEARLSKDYGINMFSVGITKKIDHDELNKIASNENQVLMLDSFDELARNIGGLVKLVCPADCGQPPKLPYTIMDPGSTIEGTRRSYKCEANTIMEGNPDIVCSDDGGWSVTDLYCRPDCKEPLPVPNAVIRPGGTLEGAVRTYDCERTTVLEGDPNVFCGNNGQWSKHKFYCRPDCGQPDLVPRATYQVQSTLEGNVTRYKCNPDTVLEGEPIVICQSNGQWSPPDFYCRPNCGKPLNIPRASIPDGPTLEGSTLEYQCHKNTVMEGNPVIVCGQDGKWSDSNLYCRPDCKEPSIVQRATVMPGMTLEGASRQYVCEHGTILEGDPNVVCEGSGQWSKSNFYCRPDCGIPVAIPRASIAKGSTLEGNSIQYQCDHNTVMEGFPVITCGPDGQWSKNDLYSDCGLPIDVLNAAWLPGPSLEGNVTSYVCDITTVMEGNPQVICQRNGEWSKPEFYCRPDCGIPIDVPNAKWLPGPSLEGSVTSYKCIGNTMMEGDPTSSCGKDGKWSHPNFYCRPDCGIPINVPNAKWDVGSTLEGSTSTYSCIGTSVLEGDASITCGKDGRWTPPTFYSDCGKPPPIPRARSGNGPTLEGSLVTYMCDPKTVTEGNPSIICAGDGSWSSTDLYCRPDCGVPINVPRAVTPTGLTLEGSRLVYECQKKTVLEGNSSIICESNGQWTRPLFYCRPDCGIPPDVQNAIMDSGSTLEEASRYYTCKPGTVLEGNAEIRCGSSGQWSKPQFRCKYDCGAPVVIPYAHVDEGLTTEGAIRTYMCNNGTIMDGSSTVTCKEDGTWSPISFQCKHDCGEPYMIPNAIARPGPTVEGSVRQYQCEKGTTLEGNPEIRCKNNGKWTLTSIRCRPDCGPPPHVPRTTVSHGATVEGSVATYKCDSHTTMEGNSKIVCKKNGKWSKPSFQCRTDCGEPMSVPYAVLLPGPTTEGMSRYYECSSGCETIGNPEIRCMEDGKWTQIEFYCHGPCDFCKMQYGVGFNPHPEDCDKFTQCYFDQNGQVQAVFRQCPFGQYWDQDVLTCRPSEQVQCMHEKCHMPGLLTYPYGNKTSCKAFWKCNLGKSIGMCCPDGYAYDSHQGCVHDPDCKDTCPPLVYHEGACDTRPSWKNPYGYQQFIPGLGWKEMECGSGSKYDCTSCKCEYHESFLPGKDLVVRMRYLDVPDVGLRGLISNGEYDSPSMMIVKSKRNLHYMAKCESNRITSFYLPMSPGNWNDLTFMHDTKRLEGKVNNVRAEKWAFGHIQVLDSALQIGYAPGFQNFHGYVDYVSIYLCRPDD</sequence>
<dbReference type="PROSITE" id="PS50234">
    <property type="entry name" value="VWFA"/>
    <property type="match status" value="2"/>
</dbReference>
<dbReference type="Gene3D" id="2.10.70.10">
    <property type="entry name" value="Complement Module, domain 1"/>
    <property type="match status" value="16"/>
</dbReference>
<evidence type="ECO:0000256" key="1">
    <source>
        <dbReference type="ARBA" id="ARBA00004328"/>
    </source>
</evidence>
<feature type="disulfide bond" evidence="5">
    <location>
        <begin position="529"/>
        <end position="556"/>
    </location>
</feature>
<dbReference type="Pfam" id="PF01607">
    <property type="entry name" value="CBM_14"/>
    <property type="match status" value="1"/>
</dbReference>
<feature type="disulfide bond" evidence="5">
    <location>
        <begin position="1209"/>
        <end position="1236"/>
    </location>
</feature>
<evidence type="ECO:0000256" key="5">
    <source>
        <dbReference type="PROSITE-ProRule" id="PRU00302"/>
    </source>
</evidence>
<dbReference type="PANTHER" id="PTHR45785:SF2">
    <property type="entry name" value="COMPLEMENT FACTOR H-RELATED"/>
    <property type="match status" value="1"/>
</dbReference>
<feature type="domain" description="VWFA" evidence="6">
    <location>
        <begin position="213"/>
        <end position="384"/>
    </location>
</feature>
<feature type="domain" description="Sushi" evidence="7">
    <location>
        <begin position="953"/>
        <end position="1010"/>
    </location>
</feature>
<dbReference type="InterPro" id="IPR000436">
    <property type="entry name" value="Sushi_SCR_CCP_dom"/>
</dbReference>
<dbReference type="InterPro" id="IPR035976">
    <property type="entry name" value="Sushi/SCR/CCP_sf"/>
</dbReference>
<dbReference type="CDD" id="cd00033">
    <property type="entry name" value="CCP"/>
    <property type="match status" value="15"/>
</dbReference>
<feature type="domain" description="VWFA" evidence="6">
    <location>
        <begin position="8"/>
        <end position="176"/>
    </location>
</feature>
<feature type="disulfide bond" evidence="5">
    <location>
        <begin position="755"/>
        <end position="782"/>
    </location>
</feature>
<comment type="caution">
    <text evidence="9">The sequence shown here is derived from an EMBL/GenBank/DDBJ whole genome shotgun (WGS) entry which is preliminary data.</text>
</comment>